<dbReference type="PIRSF" id="PIRSF004553">
    <property type="entry name" value="CHP00095"/>
    <property type="match status" value="1"/>
</dbReference>
<protein>
    <submittedName>
        <fullName evidence="3">S-adenosyl-l-methionine-dependent methyltransferase</fullName>
    </submittedName>
</protein>
<evidence type="ECO:0000313" key="3">
    <source>
        <dbReference type="EMBL" id="VFQ44101.1"/>
    </source>
</evidence>
<name>A0A4U8YKA5_9BACT</name>
<dbReference type="Pfam" id="PF03602">
    <property type="entry name" value="Cons_hypoth95"/>
    <property type="match status" value="1"/>
</dbReference>
<evidence type="ECO:0000313" key="4">
    <source>
        <dbReference type="Proteomes" id="UP000507962"/>
    </source>
</evidence>
<dbReference type="CDD" id="cd02440">
    <property type="entry name" value="AdoMet_MTases"/>
    <property type="match status" value="1"/>
</dbReference>
<dbReference type="PANTHER" id="PTHR43542">
    <property type="entry name" value="METHYLTRANSFERASE"/>
    <property type="match status" value="1"/>
</dbReference>
<evidence type="ECO:0000256" key="2">
    <source>
        <dbReference type="ARBA" id="ARBA00022679"/>
    </source>
</evidence>
<reference evidence="3 4" key="1">
    <citation type="submission" date="2019-03" db="EMBL/GenBank/DDBJ databases">
        <authorList>
            <person name="Nijsse B."/>
        </authorList>
    </citation>
    <scope>NUCLEOTIDE SEQUENCE [LARGE SCALE GENOMIC DNA]</scope>
    <source>
        <strain evidence="3">Desulfoluna butyratoxydans MSL71</strain>
    </source>
</reference>
<keyword evidence="4" id="KW-1185">Reference proteome</keyword>
<dbReference type="InterPro" id="IPR004398">
    <property type="entry name" value="RNA_MeTrfase_RsmD"/>
</dbReference>
<dbReference type="RefSeq" id="WP_180138842.1">
    <property type="nucleotide sequence ID" value="NZ_CAADHO010000002.1"/>
</dbReference>
<sequence>MRIIGGERRKKKLLAVPGMATRPTADRVKETLFNIIQNHIRGAFVLDLFSGTGALGLEALSRGADHCLFVDNQRQALETCRKNIAACGFEERSTVTKWDIARNLGCLSRYPARLDLVFMDPPYRKGLADLALAHLIQAGALAPEGLVVVEHAADESPAAPDGLALTETRHYGSTALSFLSPL</sequence>
<evidence type="ECO:0000256" key="1">
    <source>
        <dbReference type="ARBA" id="ARBA00022603"/>
    </source>
</evidence>
<dbReference type="PANTHER" id="PTHR43542:SF1">
    <property type="entry name" value="METHYLTRANSFERASE"/>
    <property type="match status" value="1"/>
</dbReference>
<keyword evidence="2 3" id="KW-0808">Transferase</keyword>
<organism evidence="3 4">
    <name type="scientific">Desulfoluna butyratoxydans</name>
    <dbReference type="NCBI Taxonomy" id="231438"/>
    <lineage>
        <taxon>Bacteria</taxon>
        <taxon>Pseudomonadati</taxon>
        <taxon>Thermodesulfobacteriota</taxon>
        <taxon>Desulfobacteria</taxon>
        <taxon>Desulfobacterales</taxon>
        <taxon>Desulfolunaceae</taxon>
        <taxon>Desulfoluna</taxon>
    </lineage>
</organism>
<dbReference type="Gene3D" id="3.40.50.150">
    <property type="entry name" value="Vaccinia Virus protein VP39"/>
    <property type="match status" value="1"/>
</dbReference>
<gene>
    <name evidence="3" type="ORF">MSL71_17450</name>
</gene>
<accession>A0A4U8YKA5</accession>
<dbReference type="InterPro" id="IPR029063">
    <property type="entry name" value="SAM-dependent_MTases_sf"/>
</dbReference>
<dbReference type="SUPFAM" id="SSF53335">
    <property type="entry name" value="S-adenosyl-L-methionine-dependent methyltransferases"/>
    <property type="match status" value="1"/>
</dbReference>
<keyword evidence="1 3" id="KW-0489">Methyltransferase</keyword>
<dbReference type="Proteomes" id="UP000507962">
    <property type="component" value="Unassembled WGS sequence"/>
</dbReference>
<dbReference type="GO" id="GO:0008168">
    <property type="term" value="F:methyltransferase activity"/>
    <property type="evidence" value="ECO:0007669"/>
    <property type="project" value="UniProtKB-KW"/>
</dbReference>
<dbReference type="GO" id="GO:0031167">
    <property type="term" value="P:rRNA methylation"/>
    <property type="evidence" value="ECO:0007669"/>
    <property type="project" value="InterPro"/>
</dbReference>
<proteinExistence type="predicted"/>
<dbReference type="NCBIfam" id="TIGR00095">
    <property type="entry name" value="16S rRNA (guanine(966)-N(2))-methyltransferase RsmD"/>
    <property type="match status" value="1"/>
</dbReference>
<dbReference type="AlphaFoldDB" id="A0A4U8YKA5"/>
<dbReference type="EMBL" id="CAADHO010000002">
    <property type="protein sequence ID" value="VFQ44101.1"/>
    <property type="molecule type" value="Genomic_DNA"/>
</dbReference>